<evidence type="ECO:0000256" key="3">
    <source>
        <dbReference type="ARBA" id="ARBA00004141"/>
    </source>
</evidence>
<evidence type="ECO:0000256" key="7">
    <source>
        <dbReference type="ARBA" id="ARBA00022448"/>
    </source>
</evidence>
<keyword evidence="14" id="KW-0408">Iron</keyword>
<evidence type="ECO:0000256" key="15">
    <source>
        <dbReference type="ARBA" id="ARBA00023136"/>
    </source>
</evidence>
<evidence type="ECO:0000256" key="14">
    <source>
        <dbReference type="ARBA" id="ARBA00023004"/>
    </source>
</evidence>
<comment type="cofactor">
    <cofactor evidence="1">
        <name>heme</name>
        <dbReference type="ChEBI" id="CHEBI:30413"/>
    </cofactor>
</comment>
<comment type="subunit">
    <text evidence="5">Part of an enzyme complex containing four subunits: a flavoprotein, an iron-sulfur protein, plus two membrane-anchoring proteins, SdhC and SdhD.</text>
</comment>
<name>A0AAE6C5D9_9HYPH</name>
<keyword evidence="7" id="KW-0813">Transport</keyword>
<evidence type="ECO:0000256" key="11">
    <source>
        <dbReference type="ARBA" id="ARBA00022723"/>
    </source>
</evidence>
<evidence type="ECO:0000313" key="18">
    <source>
        <dbReference type="Proteomes" id="UP000220927"/>
    </source>
</evidence>
<dbReference type="InterPro" id="IPR034804">
    <property type="entry name" value="SQR/QFR_C/D"/>
</dbReference>
<dbReference type="RefSeq" id="WP_054185847.1">
    <property type="nucleotide sequence ID" value="NZ_CP035002.1"/>
</dbReference>
<dbReference type="Gene3D" id="1.20.1300.10">
    <property type="entry name" value="Fumarate reductase/succinate dehydrogenase, transmembrane subunit"/>
    <property type="match status" value="1"/>
</dbReference>
<reference evidence="17 18" key="1">
    <citation type="submission" date="2019-01" db="EMBL/GenBank/DDBJ databases">
        <title>Genomic insights into the origins and evolution of symbiotic genes in the Phaseolus vulgaris microsymbionts.</title>
        <authorList>
            <person name="Tong W."/>
        </authorList>
    </citation>
    <scope>NUCLEOTIDE SEQUENCE [LARGE SCALE GENOMIC DNA]</scope>
    <source>
        <strain evidence="17 18">FH23</strain>
        <plasmid evidence="18">prapfh23d</plasmid>
    </source>
</reference>
<accession>A0AAE6C5D9</accession>
<evidence type="ECO:0000256" key="5">
    <source>
        <dbReference type="ARBA" id="ARBA00011558"/>
    </source>
</evidence>
<dbReference type="InterPro" id="IPR014312">
    <property type="entry name" value="Succ_DH_anchor"/>
</dbReference>
<dbReference type="KEGG" id="rad:CO657_36490"/>
<dbReference type="GO" id="GO:0020037">
    <property type="term" value="F:heme binding"/>
    <property type="evidence" value="ECO:0007669"/>
    <property type="project" value="InterPro"/>
</dbReference>
<keyword evidence="13 16" id="KW-1133">Transmembrane helix</keyword>
<evidence type="ECO:0000256" key="8">
    <source>
        <dbReference type="ARBA" id="ARBA00022532"/>
    </source>
</evidence>
<evidence type="ECO:0000256" key="6">
    <source>
        <dbReference type="ARBA" id="ARBA00019425"/>
    </source>
</evidence>
<keyword evidence="18" id="KW-1185">Reference proteome</keyword>
<sequence>MTTPLGRVRGLGSAKGGTRAYVLKQASGLALGILTPYLIGIGIYLFGRNRDFVVASIGSFWIGPALFAFIFLSAIHMDFGMRTIIEDYVHGHLRKLALLLLNSAFTWLVCVLSVFAILRMMFDAAQQ</sequence>
<evidence type="ECO:0000256" key="1">
    <source>
        <dbReference type="ARBA" id="ARBA00001971"/>
    </source>
</evidence>
<dbReference type="Pfam" id="PF01127">
    <property type="entry name" value="Sdh_cyt"/>
    <property type="match status" value="1"/>
</dbReference>
<proteinExistence type="predicted"/>
<keyword evidence="9" id="KW-0349">Heme</keyword>
<keyword evidence="17" id="KW-0614">Plasmid</keyword>
<keyword evidence="15 16" id="KW-0472">Membrane</keyword>
<evidence type="ECO:0000256" key="9">
    <source>
        <dbReference type="ARBA" id="ARBA00022617"/>
    </source>
</evidence>
<evidence type="ECO:0000256" key="2">
    <source>
        <dbReference type="ARBA" id="ARBA00004050"/>
    </source>
</evidence>
<feature type="transmembrane region" description="Helical" evidence="16">
    <location>
        <begin position="21"/>
        <end position="46"/>
    </location>
</feature>
<protein>
    <recommendedName>
        <fullName evidence="6">Succinate dehydrogenase hydrophobic membrane anchor subunit</fullName>
    </recommendedName>
</protein>
<evidence type="ECO:0000256" key="4">
    <source>
        <dbReference type="ARBA" id="ARBA00005163"/>
    </source>
</evidence>
<evidence type="ECO:0000256" key="10">
    <source>
        <dbReference type="ARBA" id="ARBA00022692"/>
    </source>
</evidence>
<dbReference type="GO" id="GO:0006099">
    <property type="term" value="P:tricarboxylic acid cycle"/>
    <property type="evidence" value="ECO:0007669"/>
    <property type="project" value="UniProtKB-KW"/>
</dbReference>
<dbReference type="EMBL" id="CP035002">
    <property type="protein sequence ID" value="QAS83247.1"/>
    <property type="molecule type" value="Genomic_DNA"/>
</dbReference>
<comment type="pathway">
    <text evidence="4">Carbohydrate metabolism; tricarboxylic acid cycle.</text>
</comment>
<evidence type="ECO:0000256" key="12">
    <source>
        <dbReference type="ARBA" id="ARBA00022982"/>
    </source>
</evidence>
<keyword evidence="12" id="KW-0249">Electron transport</keyword>
<dbReference type="InterPro" id="IPR000701">
    <property type="entry name" value="SuccDH_FuR_B_TM-su"/>
</dbReference>
<comment type="function">
    <text evidence="2">Membrane-anchoring subunit of succinate dehydrogenase (SDH).</text>
</comment>
<keyword evidence="8" id="KW-0816">Tricarboxylic acid cycle</keyword>
<keyword evidence="11" id="KW-0479">Metal-binding</keyword>
<dbReference type="Proteomes" id="UP000220927">
    <property type="component" value="Plasmid pRapFH23d"/>
</dbReference>
<feature type="transmembrane region" description="Helical" evidence="16">
    <location>
        <begin position="96"/>
        <end position="122"/>
    </location>
</feature>
<comment type="subcellular location">
    <subcellularLocation>
        <location evidence="3">Membrane</location>
        <topology evidence="3">Multi-pass membrane protein</topology>
    </subcellularLocation>
</comment>
<geneLocation type="plasmid" evidence="18">
    <name>prapfh23d</name>
</geneLocation>
<evidence type="ECO:0000256" key="16">
    <source>
        <dbReference type="SAM" id="Phobius"/>
    </source>
</evidence>
<dbReference type="AlphaFoldDB" id="A0AAE6C5D9"/>
<keyword evidence="10 16" id="KW-0812">Transmembrane</keyword>
<evidence type="ECO:0000313" key="17">
    <source>
        <dbReference type="EMBL" id="QAS83247.1"/>
    </source>
</evidence>
<feature type="transmembrane region" description="Helical" evidence="16">
    <location>
        <begin position="52"/>
        <end position="75"/>
    </location>
</feature>
<dbReference type="SUPFAM" id="SSF81343">
    <property type="entry name" value="Fumarate reductase respiratory complex transmembrane subunits"/>
    <property type="match status" value="1"/>
</dbReference>
<evidence type="ECO:0000256" key="13">
    <source>
        <dbReference type="ARBA" id="ARBA00022989"/>
    </source>
</evidence>
<gene>
    <name evidence="17" type="primary">sdhD</name>
    <name evidence="17" type="ORF">CO657_36490</name>
</gene>
<dbReference type="GO" id="GO:0046872">
    <property type="term" value="F:metal ion binding"/>
    <property type="evidence" value="ECO:0007669"/>
    <property type="project" value="UniProtKB-KW"/>
</dbReference>
<organism evidence="17 18">
    <name type="scientific">Rhizobium acidisoli</name>
    <dbReference type="NCBI Taxonomy" id="1538158"/>
    <lineage>
        <taxon>Bacteria</taxon>
        <taxon>Pseudomonadati</taxon>
        <taxon>Pseudomonadota</taxon>
        <taxon>Alphaproteobacteria</taxon>
        <taxon>Hyphomicrobiales</taxon>
        <taxon>Rhizobiaceae</taxon>
        <taxon>Rhizobium/Agrobacterium group</taxon>
        <taxon>Rhizobium</taxon>
    </lineage>
</organism>
<dbReference type="GO" id="GO:0016020">
    <property type="term" value="C:membrane"/>
    <property type="evidence" value="ECO:0007669"/>
    <property type="project" value="UniProtKB-SubCell"/>
</dbReference>
<dbReference type="NCBIfam" id="TIGR02968">
    <property type="entry name" value="succ_dehyd_anc"/>
    <property type="match status" value="1"/>
</dbReference>